<reference evidence="1" key="1">
    <citation type="submission" date="2019-11" db="EMBL/GenBank/DDBJ databases">
        <title>Nori genome reveals adaptations in red seaweeds to the harsh intertidal environment.</title>
        <authorList>
            <person name="Wang D."/>
            <person name="Mao Y."/>
        </authorList>
    </citation>
    <scope>NUCLEOTIDE SEQUENCE</scope>
    <source>
        <tissue evidence="1">Gametophyte</tissue>
    </source>
</reference>
<keyword evidence="2" id="KW-1185">Reference proteome</keyword>
<dbReference type="EMBL" id="CM020618">
    <property type="protein sequence ID" value="KAK1862213.1"/>
    <property type="molecule type" value="Genomic_DNA"/>
</dbReference>
<protein>
    <submittedName>
        <fullName evidence="1">Uncharacterized protein</fullName>
    </submittedName>
</protein>
<sequence length="82" mass="8356">MSPASADRSSTQKKEEREVHQNGGARSQTGQEEQGRIPDGESSRGPTAALAPAAAAVAAATSGTVAGQINEPAMPRRLDLDG</sequence>
<evidence type="ECO:0000313" key="1">
    <source>
        <dbReference type="EMBL" id="KAK1862213.1"/>
    </source>
</evidence>
<evidence type="ECO:0000313" key="2">
    <source>
        <dbReference type="Proteomes" id="UP000798662"/>
    </source>
</evidence>
<dbReference type="Proteomes" id="UP000798662">
    <property type="component" value="Chromosome 1"/>
</dbReference>
<name>A0ACC3BX72_PYRYE</name>
<organism evidence="1 2">
    <name type="scientific">Pyropia yezoensis</name>
    <name type="common">Susabi-nori</name>
    <name type="synonym">Porphyra yezoensis</name>
    <dbReference type="NCBI Taxonomy" id="2788"/>
    <lineage>
        <taxon>Eukaryota</taxon>
        <taxon>Rhodophyta</taxon>
        <taxon>Bangiophyceae</taxon>
        <taxon>Bangiales</taxon>
        <taxon>Bangiaceae</taxon>
        <taxon>Pyropia</taxon>
    </lineage>
</organism>
<accession>A0ACC3BX72</accession>
<gene>
    <name evidence="1" type="ORF">I4F81_004788</name>
</gene>
<comment type="caution">
    <text evidence="1">The sequence shown here is derived from an EMBL/GenBank/DDBJ whole genome shotgun (WGS) entry which is preliminary data.</text>
</comment>
<proteinExistence type="predicted"/>